<feature type="repeat" description="ANK" evidence="4">
    <location>
        <begin position="42"/>
        <end position="68"/>
    </location>
</feature>
<organism evidence="6 7">
    <name type="scientific">Neofusicoccum ribis</name>
    <dbReference type="NCBI Taxonomy" id="45134"/>
    <lineage>
        <taxon>Eukaryota</taxon>
        <taxon>Fungi</taxon>
        <taxon>Dikarya</taxon>
        <taxon>Ascomycota</taxon>
        <taxon>Pezizomycotina</taxon>
        <taxon>Dothideomycetes</taxon>
        <taxon>Dothideomycetes incertae sedis</taxon>
        <taxon>Botryosphaeriales</taxon>
        <taxon>Botryosphaeriaceae</taxon>
        <taxon>Neofusicoccum</taxon>
    </lineage>
</organism>
<dbReference type="SMART" id="SM00248">
    <property type="entry name" value="ANK"/>
    <property type="match status" value="3"/>
</dbReference>
<evidence type="ECO:0000256" key="2">
    <source>
        <dbReference type="ARBA" id="ARBA00022737"/>
    </source>
</evidence>
<dbReference type="PROSITE" id="PS50088">
    <property type="entry name" value="ANK_REPEAT"/>
    <property type="match status" value="3"/>
</dbReference>
<keyword evidence="2" id="KW-0677">Repeat</keyword>
<evidence type="ECO:0000256" key="5">
    <source>
        <dbReference type="SAM" id="MobiDB-lite"/>
    </source>
</evidence>
<dbReference type="Pfam" id="PF12796">
    <property type="entry name" value="Ank_2"/>
    <property type="match status" value="2"/>
</dbReference>
<feature type="compositionally biased region" description="Basic and acidic residues" evidence="5">
    <location>
        <begin position="139"/>
        <end position="157"/>
    </location>
</feature>
<dbReference type="Proteomes" id="UP001521116">
    <property type="component" value="Unassembled WGS sequence"/>
</dbReference>
<feature type="region of interest" description="Disordered" evidence="5">
    <location>
        <begin position="137"/>
        <end position="157"/>
    </location>
</feature>
<proteinExistence type="predicted"/>
<dbReference type="SUPFAM" id="SSF48403">
    <property type="entry name" value="Ankyrin repeat"/>
    <property type="match status" value="1"/>
</dbReference>
<dbReference type="InterPro" id="IPR002110">
    <property type="entry name" value="Ankyrin_rpt"/>
</dbReference>
<evidence type="ECO:0000313" key="7">
    <source>
        <dbReference type="Proteomes" id="UP001521116"/>
    </source>
</evidence>
<feature type="repeat" description="ANK" evidence="4">
    <location>
        <begin position="140"/>
        <end position="157"/>
    </location>
</feature>
<evidence type="ECO:0000313" key="6">
    <source>
        <dbReference type="EMBL" id="KAL1623280.1"/>
    </source>
</evidence>
<dbReference type="EC" id="2.3.1.225" evidence="1"/>
<accession>A0ABR3SKW7</accession>
<dbReference type="PANTHER" id="PTHR24161:SF85">
    <property type="entry name" value="PALMITOYLTRANSFERASE HIP14"/>
    <property type="match status" value="1"/>
</dbReference>
<gene>
    <name evidence="6" type="ORF">SLS56_008385</name>
</gene>
<dbReference type="PROSITE" id="PS50297">
    <property type="entry name" value="ANK_REP_REGION"/>
    <property type="match status" value="3"/>
</dbReference>
<sequence length="157" mass="17068">MQTSDKNDFRAIPLHRAAKAGHPEVAGLIIKRGADVDAQDTTGNTPLVTATWNRHPQVMEVLLRNGADRMTIGVGGHPIQLSSIFNQTDMLAILLKYSKDIPELVNIKRTALGYAMEEEQIIEMLLQDFDAAAAGAARDNGRTPLHEAAKAGDVDKE</sequence>
<evidence type="ECO:0000256" key="4">
    <source>
        <dbReference type="PROSITE-ProRule" id="PRU00023"/>
    </source>
</evidence>
<dbReference type="InterPro" id="IPR036770">
    <property type="entry name" value="Ankyrin_rpt-contain_sf"/>
</dbReference>
<feature type="repeat" description="ANK" evidence="4">
    <location>
        <begin position="13"/>
        <end position="41"/>
    </location>
</feature>
<dbReference type="Gene3D" id="1.25.40.20">
    <property type="entry name" value="Ankyrin repeat-containing domain"/>
    <property type="match status" value="1"/>
</dbReference>
<evidence type="ECO:0000256" key="1">
    <source>
        <dbReference type="ARBA" id="ARBA00012210"/>
    </source>
</evidence>
<reference evidence="6 7" key="1">
    <citation type="submission" date="2024-02" db="EMBL/GenBank/DDBJ databases">
        <title>De novo assembly and annotation of 12 fungi associated with fruit tree decline syndrome in Ontario, Canada.</title>
        <authorList>
            <person name="Sulman M."/>
            <person name="Ellouze W."/>
            <person name="Ilyukhin E."/>
        </authorList>
    </citation>
    <scope>NUCLEOTIDE SEQUENCE [LARGE SCALE GENOMIC DNA]</scope>
    <source>
        <strain evidence="6 7">M1-105</strain>
    </source>
</reference>
<protein>
    <recommendedName>
        <fullName evidence="1">protein S-acyltransferase</fullName>
        <ecNumber evidence="1">2.3.1.225</ecNumber>
    </recommendedName>
</protein>
<dbReference type="PANTHER" id="PTHR24161">
    <property type="entry name" value="ANK_REP_REGION DOMAIN-CONTAINING PROTEIN-RELATED"/>
    <property type="match status" value="1"/>
</dbReference>
<dbReference type="EMBL" id="JAJVDC020000123">
    <property type="protein sequence ID" value="KAL1623280.1"/>
    <property type="molecule type" value="Genomic_DNA"/>
</dbReference>
<comment type="caution">
    <text evidence="6">The sequence shown here is derived from an EMBL/GenBank/DDBJ whole genome shotgun (WGS) entry which is preliminary data.</text>
</comment>
<keyword evidence="3 4" id="KW-0040">ANK repeat</keyword>
<evidence type="ECO:0000256" key="3">
    <source>
        <dbReference type="ARBA" id="ARBA00023043"/>
    </source>
</evidence>
<keyword evidence="7" id="KW-1185">Reference proteome</keyword>
<name>A0ABR3SKW7_9PEZI</name>